<sequence>MVITTKLFSESFFSQKIIQREKKQFMGFNFFFLNIF</sequence>
<proteinExistence type="predicted"/>
<organism evidence="1">
    <name type="scientific">Rhizophora mucronata</name>
    <name type="common">Asiatic mangrove</name>
    <dbReference type="NCBI Taxonomy" id="61149"/>
    <lineage>
        <taxon>Eukaryota</taxon>
        <taxon>Viridiplantae</taxon>
        <taxon>Streptophyta</taxon>
        <taxon>Embryophyta</taxon>
        <taxon>Tracheophyta</taxon>
        <taxon>Spermatophyta</taxon>
        <taxon>Magnoliopsida</taxon>
        <taxon>eudicotyledons</taxon>
        <taxon>Gunneridae</taxon>
        <taxon>Pentapetalae</taxon>
        <taxon>rosids</taxon>
        <taxon>fabids</taxon>
        <taxon>Malpighiales</taxon>
        <taxon>Rhizophoraceae</taxon>
        <taxon>Rhizophora</taxon>
    </lineage>
</organism>
<reference evidence="1" key="1">
    <citation type="submission" date="2018-02" db="EMBL/GenBank/DDBJ databases">
        <title>Rhizophora mucronata_Transcriptome.</title>
        <authorList>
            <person name="Meera S.P."/>
            <person name="Sreeshan A."/>
            <person name="Augustine A."/>
        </authorList>
    </citation>
    <scope>NUCLEOTIDE SEQUENCE</scope>
    <source>
        <tissue evidence="1">Leaf</tissue>
    </source>
</reference>
<protein>
    <submittedName>
        <fullName evidence="1">Uncharacterized protein MANES_08G006000</fullName>
    </submittedName>
</protein>
<accession>A0A2P2NIY1</accession>
<dbReference type="EMBL" id="GGEC01061974">
    <property type="protein sequence ID" value="MBX42458.1"/>
    <property type="molecule type" value="Transcribed_RNA"/>
</dbReference>
<dbReference type="AlphaFoldDB" id="A0A2P2NIY1"/>
<evidence type="ECO:0000313" key="1">
    <source>
        <dbReference type="EMBL" id="MBX42458.1"/>
    </source>
</evidence>
<name>A0A2P2NIY1_RHIMU</name>